<feature type="repeat" description="PPR" evidence="3">
    <location>
        <begin position="137"/>
        <end position="171"/>
    </location>
</feature>
<keyword evidence="6" id="KW-1185">Reference proteome</keyword>
<dbReference type="InterPro" id="IPR011990">
    <property type="entry name" value="TPR-like_helical_dom_sf"/>
</dbReference>
<dbReference type="Pfam" id="PF13041">
    <property type="entry name" value="PPR_2"/>
    <property type="match status" value="1"/>
</dbReference>
<dbReference type="PANTHER" id="PTHR47926:SF360">
    <property type="entry name" value="PENTATRICOPEPTIDE REPEAT-CONTAINING PROTEIN"/>
    <property type="match status" value="1"/>
</dbReference>
<gene>
    <name evidence="5" type="ORF">LTRI10_LOCUS30120</name>
</gene>
<keyword evidence="2" id="KW-0677">Repeat</keyword>
<comment type="similarity">
    <text evidence="1">Belongs to the PPR family. PCMP-H subfamily.</text>
</comment>
<dbReference type="NCBIfam" id="TIGR00756">
    <property type="entry name" value="PPR"/>
    <property type="match status" value="2"/>
</dbReference>
<dbReference type="GO" id="GO:0009451">
    <property type="term" value="P:RNA modification"/>
    <property type="evidence" value="ECO:0007669"/>
    <property type="project" value="InterPro"/>
</dbReference>
<reference evidence="5 6" key="1">
    <citation type="submission" date="2024-04" db="EMBL/GenBank/DDBJ databases">
        <authorList>
            <person name="Fracassetti M."/>
        </authorList>
    </citation>
    <scope>NUCLEOTIDE SEQUENCE [LARGE SCALE GENOMIC DNA]</scope>
</reference>
<feature type="domain" description="DYW" evidence="4">
    <location>
        <begin position="450"/>
        <end position="542"/>
    </location>
</feature>
<feature type="repeat" description="PPR" evidence="3">
    <location>
        <begin position="238"/>
        <end position="272"/>
    </location>
</feature>
<dbReference type="GO" id="GO:0008270">
    <property type="term" value="F:zinc ion binding"/>
    <property type="evidence" value="ECO:0007669"/>
    <property type="project" value="InterPro"/>
</dbReference>
<dbReference type="InterPro" id="IPR002885">
    <property type="entry name" value="PPR_rpt"/>
</dbReference>
<sequence length="542" mass="61849">MQRHGARRIGSQIEMGVKRSHPFCSATSLPWHHELSKDHQIFRHLLEACKLSSDIRTATETHTRIIRFGYGTHPSLVASLISAYAHCDRLNLAYKVVDQVFNWTVNLVALNKTLHSFIKSRDSELARKVFDKMPDRDVVTWNSMIGGYVDNGRFEEALRLFTMMLTSNVVPDKFTFASVMPGCAKLGSLPLAQWLHQLMIDMRIEVNYILVAAMIDMYSKCGGIEAAKSIFERVQRDDVSIWNSMINGLAIHGFALDAIAVFSKMDFEDITPDAITFLGVLSACSHSGLVKEGRHYFNLMKSRYSIEPQHEHYGSFVDLLGRAGLLEEAYAVITSMPIEPDVIVWRAYLSACRTHKNPKMGEVAIAHISRLRSGDYVLLSNTYCSQQQWDNAQRVREMMKKHGVSKKKGISWFEWGGRFHRFKSGDRSHPETEPIYKVLGGLIERAKAEGFVPKRELVMMDVSEEEKEENLCYHSEKLALAFGILKTGPGTEIRISKNLRICDDCHNWFSLVSRMLNRVILVRDRIRFHRFEGGLCSCGDYW</sequence>
<evidence type="ECO:0000256" key="3">
    <source>
        <dbReference type="PROSITE-ProRule" id="PRU00708"/>
    </source>
</evidence>
<dbReference type="Gene3D" id="1.25.40.10">
    <property type="entry name" value="Tetratricopeptide repeat domain"/>
    <property type="match status" value="2"/>
</dbReference>
<evidence type="ECO:0000256" key="1">
    <source>
        <dbReference type="ARBA" id="ARBA00006643"/>
    </source>
</evidence>
<evidence type="ECO:0000313" key="6">
    <source>
        <dbReference type="Proteomes" id="UP001497516"/>
    </source>
</evidence>
<dbReference type="Proteomes" id="UP001497516">
    <property type="component" value="Chromosome 5"/>
</dbReference>
<dbReference type="InterPro" id="IPR032867">
    <property type="entry name" value="DYW_dom"/>
</dbReference>
<dbReference type="InterPro" id="IPR046960">
    <property type="entry name" value="PPR_At4g14850-like_plant"/>
</dbReference>
<dbReference type="Pfam" id="PF01535">
    <property type="entry name" value="PPR"/>
    <property type="match status" value="4"/>
</dbReference>
<dbReference type="GO" id="GO:0003723">
    <property type="term" value="F:RNA binding"/>
    <property type="evidence" value="ECO:0007669"/>
    <property type="project" value="InterPro"/>
</dbReference>
<dbReference type="InterPro" id="IPR046848">
    <property type="entry name" value="E_motif"/>
</dbReference>
<dbReference type="PANTHER" id="PTHR47926">
    <property type="entry name" value="PENTATRICOPEPTIDE REPEAT-CONTAINING PROTEIN"/>
    <property type="match status" value="1"/>
</dbReference>
<dbReference type="Pfam" id="PF20431">
    <property type="entry name" value="E_motif"/>
    <property type="match status" value="1"/>
</dbReference>
<evidence type="ECO:0000256" key="2">
    <source>
        <dbReference type="ARBA" id="ARBA00022737"/>
    </source>
</evidence>
<dbReference type="Pfam" id="PF14432">
    <property type="entry name" value="DYW_deaminase"/>
    <property type="match status" value="1"/>
</dbReference>
<evidence type="ECO:0000259" key="4">
    <source>
        <dbReference type="Pfam" id="PF14432"/>
    </source>
</evidence>
<evidence type="ECO:0000313" key="5">
    <source>
        <dbReference type="EMBL" id="CAL1389247.1"/>
    </source>
</evidence>
<dbReference type="FunFam" id="1.25.40.10:FF:000242">
    <property type="entry name" value="Pentatricopeptide repeat-containing protein"/>
    <property type="match status" value="1"/>
</dbReference>
<dbReference type="EMBL" id="OZ034818">
    <property type="protein sequence ID" value="CAL1389247.1"/>
    <property type="molecule type" value="Genomic_DNA"/>
</dbReference>
<dbReference type="PROSITE" id="PS51375">
    <property type="entry name" value="PPR"/>
    <property type="match status" value="2"/>
</dbReference>
<accession>A0AAV2EU65</accession>
<dbReference type="AlphaFoldDB" id="A0AAV2EU65"/>
<name>A0AAV2EU65_9ROSI</name>
<protein>
    <recommendedName>
        <fullName evidence="4">DYW domain-containing protein</fullName>
    </recommendedName>
</protein>
<proteinExistence type="inferred from homology"/>
<organism evidence="5 6">
    <name type="scientific">Linum trigynum</name>
    <dbReference type="NCBI Taxonomy" id="586398"/>
    <lineage>
        <taxon>Eukaryota</taxon>
        <taxon>Viridiplantae</taxon>
        <taxon>Streptophyta</taxon>
        <taxon>Embryophyta</taxon>
        <taxon>Tracheophyta</taxon>
        <taxon>Spermatophyta</taxon>
        <taxon>Magnoliopsida</taxon>
        <taxon>eudicotyledons</taxon>
        <taxon>Gunneridae</taxon>
        <taxon>Pentapetalae</taxon>
        <taxon>rosids</taxon>
        <taxon>fabids</taxon>
        <taxon>Malpighiales</taxon>
        <taxon>Linaceae</taxon>
        <taxon>Linum</taxon>
    </lineage>
</organism>